<dbReference type="InterPro" id="IPR026341">
    <property type="entry name" value="T9SS_type_B"/>
</dbReference>
<proteinExistence type="predicted"/>
<dbReference type="InterPro" id="IPR003961">
    <property type="entry name" value="FN3_dom"/>
</dbReference>
<reference evidence="2 3" key="1">
    <citation type="journal article" date="2009" name="Stand. Genomic Sci.">
        <title>Complete genome sequence of Pedobacter heparinus type strain (HIM 762-3).</title>
        <authorList>
            <person name="Han C."/>
            <person name="Spring S."/>
            <person name="Lapidus A."/>
            <person name="Del Rio T.G."/>
            <person name="Tice H."/>
            <person name="Copeland A."/>
            <person name="Cheng J.F."/>
            <person name="Lucas S."/>
            <person name="Chen F."/>
            <person name="Nolan M."/>
            <person name="Bruce D."/>
            <person name="Goodwin L."/>
            <person name="Pitluck S."/>
            <person name="Ivanova N."/>
            <person name="Mavromatis K."/>
            <person name="Mikhailova N."/>
            <person name="Pati A."/>
            <person name="Chen A."/>
            <person name="Palaniappan K."/>
            <person name="Land M."/>
            <person name="Hauser L."/>
            <person name="Chang Y.J."/>
            <person name="Jeffries C.C."/>
            <person name="Saunders E."/>
            <person name="Chertkov O."/>
            <person name="Brettin T."/>
            <person name="Goker M."/>
            <person name="Rohde M."/>
            <person name="Bristow J."/>
            <person name="Eisen J.A."/>
            <person name="Markowitz V."/>
            <person name="Hugenholtz P."/>
            <person name="Kyrpides N.C."/>
            <person name="Klenk H.P."/>
            <person name="Detter J.C."/>
        </authorList>
    </citation>
    <scope>NUCLEOTIDE SEQUENCE [LARGE SCALE GENOMIC DNA]</scope>
    <source>
        <strain evidence="3">ATCC 13125 / DSM 2366 / CIP 104194 / JCM 7457 / NBRC 12017 / NCIMB 9290 / NRRL B-14731 / HIM 762-3</strain>
    </source>
</reference>
<dbReference type="InterPro" id="IPR006644">
    <property type="entry name" value="Cadg"/>
</dbReference>
<feature type="domain" description="Fibronectin type-III" evidence="1">
    <location>
        <begin position="3364"/>
        <end position="3450"/>
    </location>
</feature>
<dbReference type="SMART" id="SM00736">
    <property type="entry name" value="CADG"/>
    <property type="match status" value="4"/>
</dbReference>
<dbReference type="eggNOG" id="COG1361">
    <property type="taxonomic scope" value="Bacteria"/>
</dbReference>
<dbReference type="InterPro" id="IPR015919">
    <property type="entry name" value="Cadherin-like_sf"/>
</dbReference>
<name>C6XUE4_PEDHD</name>
<dbReference type="eggNOG" id="COG4625">
    <property type="taxonomic scope" value="Bacteria"/>
</dbReference>
<dbReference type="STRING" id="485917.Phep_3746"/>
<protein>
    <submittedName>
        <fullName evidence="2">Ig family protein</fullName>
    </submittedName>
</protein>
<dbReference type="InterPro" id="IPR013783">
    <property type="entry name" value="Ig-like_fold"/>
</dbReference>
<dbReference type="NCBIfam" id="TIGR04131">
    <property type="entry name" value="Bac_Flav_CTERM"/>
    <property type="match status" value="1"/>
</dbReference>
<sequence>MKRTSTLLELFKKSLLFLLSFISVTLLNSESYGQAKSYATVTPSSGLVGYYSVILVGDVVNTDPGADAGAVLNPLGAANGGAGFATLTAKYNNILGIAKGEGEAWIQLKYGAPVAAGKTTYIRFDQPTTGGGLSLDLLGIVGDLTGLLKKNLVQLDVYSGAQAAAGNNENNGTLVNAANVSSAVVKDAAGNTYFAVTPTVGYNSIRVRLRFSGNLLGLALGASINMKVYSAFNVATENCAPSIYATIGESTGVNVTLTELVKTPQLAIDNNMTTAAQLQAGVVGLGSTVSQTIYLNGLSTADDYAKVVISVPASVLNVNLFNTVTVQAYNGNTPVGTAQPVSSLLSVDLLGLLAKTAVTPVYFKPGAPFDRVKVSIDNTLAVGGNILSGGLNIHEVQRTVAKPSFAGLTAGALAICGNQVSLSVNNPDGGFTYNWYKKTGTGTRTLLASGTGPAYSESNIAQGSYTYYLSAQKAGCAGESDVDSAIVNVTATPTVPIVSAPAICSGSPAVLTVTNAAAGHTYRWYTAATGGTAITTGTTFTSAAPLTAGTSYFVEAVNGTCVSAARVEVPVTVNPIPGDAEVSTNSITINAGQTVTLAAVAPTGSVVTWYTVPTGGTAVASGPTYTVGPINITTTFYAGTQSTSGCPSASRVPVTVTVTNPTTGLTCKSANSQESGVNALLCVSCGVNNPIGAIDNDPSTFSTINLAVGIGATGYQRLIFPAAGLATDSIRLELNLPGGLLDATVLGGITVNVMNGNSIVKAYTLSNSLIHLQLLTANRFKATLAATAAYDRVEIRFGGTIQALSSMEIYGAEVIYPNPTVATTGQAICYGTNTTLNATPNGGTTLKWYSAPTGGTLLASGNSFTTTTPLTATTTYYLETSKGSCANADRVPVTVTVNPQIVLPATTLSNATLSATYSKQITPASGGTPVYTYTLTAGSSLPAGLSLSTDGTIGGTPTAAPGDFNFSITATDSKGCSVSTAYTLKLTPAMALPAMTLPNGTVGTTYPVQVIPAATGGTTPYTYTATNLPPGLTFDPATREIKGIPTQKGTYTVHVTATDSNGNNVTQDYTIVVRDPLALANTPLANGTVGSPYPTQTIPAATGGSGSYTYTASGLPPGLTFDAATRQITGTPTQAGTFTVPVQVADTEGNTVTTNYTIAVGNPLLLAAKTLADGTVGTVYATETIPAATGGAGGYVYEGSNLPPGLTFNPATRQISGTPTQSGSYNVGVKVTDANGATASQVYVIKVNGELNLPSATLPNGLVGTVYPTQTLPAVTGGTAPYTYTAIGLPAGLTFTPATREIKGTPLSGGTFTVTMTATDKNGLTTSTDYTLVVNVAAPVVNAVTTCSGTSATLSVANAQSGVTYNWYAATGSTSIFTGTTYTTGPLSANTTFYAEAVSGTAVSSRTPVNVTVNPSPNTATVITANETISSGQSATLLVSADAGNTIKWYTTPTGGASFFSGASYTTPALTATTTYYVETENASGCVSPVRAMVTVTVTNGPANPKCNAAVNQQSGIDGICLLCTVQNPENSTDADPDNFTKINLAVGVASTGYQRLIFAGPGTATDSIRLDLATPVGLADLNVLGNITVTVMNGNTVVGTYPLNSSVLDLKLLNGNRFKATLVAGGVYDRVEIRFGALVAALSNLSIYGAEIIYPNPTVAATGKLICAGSGTTLTATANGGTSLKWYTAASGGTLLATGETLTVAGPLTANTTYYIEVSKAGCANAQRVPVPVTVTTPPDVPVLAATAPVCAGSPAVLAINNPVAGTTYRWYTASTGGTAVFEGPVFTTPALNANTTYFVEAANGNCTSAGRATVAVTVNPLPVLPQVQASSTTVGPGQTAILNASSTETNVIFNWYTSANATTPVYTGPTYVTPPLTVTTTYYLEAVSTTTGCAASSRVQVTINVDGSGPNPVPCEAAITESNGVDGIGLLAGVFNAGLAIDNDTKTSSSLVLPVGLLGGSVYQRVGFNGLSTVGDTVRVQLTAPGKLLSLGLLSGITLTTYNGNTSNNDVLTLSNPLIHLELLGGNTAALISFVPTQAFDKVEVRLNAGIAGVLTSVDLNYAQRVLMAPQVVSADVTACATQTATLQVLNPAAGITYKWFDATGAYLPGKDGPSFVTPALTANTKYYVAASNASGCLSYKTQVNVSVTPVPAVPELESPNVNTCSGSDVILRVKNPLAGITYQWFDSGNTYLAGRDGTSLTITAVTATTTYSVKAVNSCLVPSAAATATINVGSLDAPIVTPPAVTVKVGVAAVLTASSSTAGVIFSWYDAPAGGNLLETGATYIAPAQTVPGTVTYYVEGVAPSGCTTLARTAVTVTTIPNDPPSAVPCEAAVAETHGVNGIGILADVYNPGLAIDDDASTASSLVIPVGVLGAVYQRLGFTGVSNIGDTVRVMLSSPGKILSLAVLPSLDITTYNNGVSNNDATTISSSLIKLELLSGGSKALLTFVPTSKFDAVEVKLNSGILGAFTSIDVNYAQRVIAAPVVQAQTASACQGASATLSVSNPLANVTYKWYQGTVFQADGPTFMTPATLTAGTYDFFVTAARNGCESRRVKVVVTILPLPVPPVADPANPATTCINTPVTLKVTPVTGVVFNWYDQATAGNQLVTNNNSYTSPANLGVGTYDYYVEAVNGNSCTNTARTKVTLIVKPNALPTDILAADQTICSGTTATLTASAPGISGAVFKWYKNPDLSDTPYEGASFTTAALTVTTKYYVIVTGPNICSNDASSAKIVTVTINRNATAADITAADKTICSGTTAALTASSTTVSSPVFRWYKKADLSDVPFVGANFTTDALTATTKYYVTVSGSDACANDAASAKVVTVTVNRNATAADIVAADRTTCSGTAVTLMASSTTVNNPVFSWYRDADLTDLAVRGSSFTTPALTVTTKYYVTVSSAEVCANDALSAKIVTVTVNRNATAADIVLADQTICAGNTATLSASSTTVGSPVFKWYRDASLTDLAYEGPTFTTPALTLTTKYYVTVNGTNACANDVLSAKVVTVTVTRNAVVTDIIADDKTICAGMSAQLSASSPAISNPVFTWYRDAALTDVAFIGANVTATGLTSTTRYYVTVSGTGVCANLPGSAKVVTVTVNPVPNVPIVGAGGTAICSGDGTTLTIQNPQTGVNYEWYTAATNGTLVNTGITFNITTLNATTDYYVQATSALGCGTATGRVKVTVTVTPKPVPPSVVSGIVNTCIGSTAVLSVSNPVTGVTYNWYATATSTTILGSGANFTTPQLNTPSTTFYVGASSGSCISTSRTPVVVNAGAIPNPPPSVSGAENPFCPGSTPVLRVNNPDATLKYAWYTVQVGGTALAEGNTFNVPALTGTTIYYVGSINLATGCASATRTAVTVTVLARLAAPVVSVQEATATSITFAWNAVPGATAYEVSTDAGLTWVSPSSGPVGTTHLISGLQPNQNVNIRVRAKGQLDCQLSDATSLNGTSDNPLGNGIFVPNTFTPNNDGKNDVLYVYGNTIAKMRLRVYNQWGQFLYESLSIQNGWDGTYKGQMQPNGVYVYYLEAEFNDGSKATKKGTITLLR</sequence>
<organism evidence="2 3">
    <name type="scientific">Pedobacter heparinus (strain ATCC 13125 / DSM 2366 / CIP 104194 / JCM 7457 / NBRC 12017 / NCIMB 9290 / NRRL B-14731 / HIM 762-3)</name>
    <dbReference type="NCBI Taxonomy" id="485917"/>
    <lineage>
        <taxon>Bacteria</taxon>
        <taxon>Pseudomonadati</taxon>
        <taxon>Bacteroidota</taxon>
        <taxon>Sphingobacteriia</taxon>
        <taxon>Sphingobacteriales</taxon>
        <taxon>Sphingobacteriaceae</taxon>
        <taxon>Pedobacter</taxon>
    </lineage>
</organism>
<evidence type="ECO:0000313" key="2">
    <source>
        <dbReference type="EMBL" id="ACU05937.1"/>
    </source>
</evidence>
<dbReference type="GO" id="GO:0005509">
    <property type="term" value="F:calcium ion binding"/>
    <property type="evidence" value="ECO:0007669"/>
    <property type="project" value="InterPro"/>
</dbReference>
<keyword evidence="3" id="KW-1185">Reference proteome</keyword>
<dbReference type="KEGG" id="phe:Phep_3746"/>
<gene>
    <name evidence="2" type="ordered locus">Phep_3746</name>
</gene>
<dbReference type="GO" id="GO:0016020">
    <property type="term" value="C:membrane"/>
    <property type="evidence" value="ECO:0007669"/>
    <property type="project" value="InterPro"/>
</dbReference>
<evidence type="ECO:0000259" key="1">
    <source>
        <dbReference type="PROSITE" id="PS50853"/>
    </source>
</evidence>
<dbReference type="eggNOG" id="COG3291">
    <property type="taxonomic scope" value="Bacteria"/>
</dbReference>
<dbReference type="OrthoDB" id="1236981at2"/>
<dbReference type="SMART" id="SM00060">
    <property type="entry name" value="FN3"/>
    <property type="match status" value="1"/>
</dbReference>
<accession>C6XUE4</accession>
<dbReference type="Pfam" id="PF19081">
    <property type="entry name" value="Ig_7"/>
    <property type="match status" value="22"/>
</dbReference>
<dbReference type="InterPro" id="IPR003599">
    <property type="entry name" value="Ig_sub"/>
</dbReference>
<dbReference type="SMART" id="SM00409">
    <property type="entry name" value="IG"/>
    <property type="match status" value="7"/>
</dbReference>
<dbReference type="Gene3D" id="2.60.40.10">
    <property type="entry name" value="Immunoglobulins"/>
    <property type="match status" value="6"/>
</dbReference>
<dbReference type="SUPFAM" id="SSF49265">
    <property type="entry name" value="Fibronectin type III"/>
    <property type="match status" value="1"/>
</dbReference>
<evidence type="ECO:0000313" key="3">
    <source>
        <dbReference type="Proteomes" id="UP000000852"/>
    </source>
</evidence>
<dbReference type="PROSITE" id="PS50853">
    <property type="entry name" value="FN3"/>
    <property type="match status" value="1"/>
</dbReference>
<dbReference type="HOGENOM" id="CLU_224728_0_0_10"/>
<dbReference type="SUPFAM" id="SSF49313">
    <property type="entry name" value="Cadherin-like"/>
    <property type="match status" value="5"/>
</dbReference>
<dbReference type="eggNOG" id="COG2133">
    <property type="taxonomic scope" value="Bacteria"/>
</dbReference>
<dbReference type="Proteomes" id="UP000000852">
    <property type="component" value="Chromosome"/>
</dbReference>
<dbReference type="InterPro" id="IPR036116">
    <property type="entry name" value="FN3_sf"/>
</dbReference>
<dbReference type="EMBL" id="CP001681">
    <property type="protein sequence ID" value="ACU05937.1"/>
    <property type="molecule type" value="Genomic_DNA"/>
</dbReference>
<dbReference type="Pfam" id="PF13585">
    <property type="entry name" value="CHU_C"/>
    <property type="match status" value="1"/>
</dbReference>
<dbReference type="RefSeq" id="WP_015809546.1">
    <property type="nucleotide sequence ID" value="NC_013061.1"/>
</dbReference>
<dbReference type="Pfam" id="PF05345">
    <property type="entry name" value="He_PIG"/>
    <property type="match status" value="5"/>
</dbReference>
<dbReference type="InterPro" id="IPR044023">
    <property type="entry name" value="Ig_7"/>
</dbReference>